<evidence type="ECO:0000256" key="3">
    <source>
        <dbReference type="ARBA" id="ARBA00009592"/>
    </source>
</evidence>
<evidence type="ECO:0000256" key="10">
    <source>
        <dbReference type="ARBA" id="ARBA00022989"/>
    </source>
</evidence>
<evidence type="ECO:0000256" key="9">
    <source>
        <dbReference type="ARBA" id="ARBA00022737"/>
    </source>
</evidence>
<dbReference type="AlphaFoldDB" id="A0AAD8SNU0"/>
<evidence type="ECO:0000256" key="1">
    <source>
        <dbReference type="ARBA" id="ARBA00004236"/>
    </source>
</evidence>
<evidence type="ECO:0000256" key="6">
    <source>
        <dbReference type="ARBA" id="ARBA00022614"/>
    </source>
</evidence>
<keyword evidence="6" id="KW-0433">Leucine-rich repeat</keyword>
<evidence type="ECO:0000256" key="4">
    <source>
        <dbReference type="ARBA" id="ARBA00022475"/>
    </source>
</evidence>
<reference evidence="16" key="1">
    <citation type="submission" date="2023-07" db="EMBL/GenBank/DDBJ databases">
        <title>A chromosome-level genome assembly of Lolium multiflorum.</title>
        <authorList>
            <person name="Chen Y."/>
            <person name="Copetti D."/>
            <person name="Kolliker R."/>
            <person name="Studer B."/>
        </authorList>
    </citation>
    <scope>NUCLEOTIDE SEQUENCE</scope>
    <source>
        <strain evidence="16">02402/16</strain>
        <tissue evidence="16">Leaf</tissue>
    </source>
</reference>
<dbReference type="PANTHER" id="PTHR27004:SF459">
    <property type="entry name" value="OS01G0132100 PROTEIN"/>
    <property type="match status" value="1"/>
</dbReference>
<dbReference type="PANTHER" id="PTHR27004">
    <property type="entry name" value="RECEPTOR-LIKE PROTEIN 12 ISOFORM X1"/>
    <property type="match status" value="1"/>
</dbReference>
<keyword evidence="9" id="KW-0677">Repeat</keyword>
<dbReference type="FunFam" id="3.80.10.10:FF:000722">
    <property type="entry name" value="Leucine-rich repeat receptor-like protein kinase"/>
    <property type="match status" value="1"/>
</dbReference>
<comment type="subcellular location">
    <subcellularLocation>
        <location evidence="1">Cell membrane</location>
    </subcellularLocation>
    <subcellularLocation>
        <location evidence="14">Endomembrane system</location>
        <topology evidence="14">Single-pass membrane protein</topology>
    </subcellularLocation>
    <subcellularLocation>
        <location evidence="2">Membrane</location>
        <topology evidence="2">Single-pass type I membrane protein</topology>
    </subcellularLocation>
</comment>
<dbReference type="SUPFAM" id="SSF52058">
    <property type="entry name" value="L domain-like"/>
    <property type="match status" value="1"/>
</dbReference>
<keyword evidence="13" id="KW-0325">Glycoprotein</keyword>
<evidence type="ECO:0000313" key="16">
    <source>
        <dbReference type="EMBL" id="KAK1660872.1"/>
    </source>
</evidence>
<comment type="similarity">
    <text evidence="3">Belongs to the RLP family.</text>
</comment>
<keyword evidence="5" id="KW-0597">Phosphoprotein</keyword>
<accession>A0AAD8SNU0</accession>
<dbReference type="InterPro" id="IPR032675">
    <property type="entry name" value="LRR_dom_sf"/>
</dbReference>
<protein>
    <submittedName>
        <fullName evidence="16">Uncharacterized protein</fullName>
    </submittedName>
</protein>
<dbReference type="InterPro" id="IPR001611">
    <property type="entry name" value="Leu-rich_rpt"/>
</dbReference>
<evidence type="ECO:0000256" key="11">
    <source>
        <dbReference type="ARBA" id="ARBA00023136"/>
    </source>
</evidence>
<proteinExistence type="inferred from homology"/>
<dbReference type="GO" id="GO:0005886">
    <property type="term" value="C:plasma membrane"/>
    <property type="evidence" value="ECO:0007669"/>
    <property type="project" value="UniProtKB-SubCell"/>
</dbReference>
<dbReference type="EMBL" id="JAUUTY010000003">
    <property type="protein sequence ID" value="KAK1660872.1"/>
    <property type="molecule type" value="Genomic_DNA"/>
</dbReference>
<comment type="caution">
    <text evidence="16">The sequence shown here is derived from an EMBL/GenBank/DDBJ whole genome shotgun (WGS) entry which is preliminary data.</text>
</comment>
<dbReference type="Gene3D" id="3.80.10.10">
    <property type="entry name" value="Ribonuclease Inhibitor"/>
    <property type="match status" value="1"/>
</dbReference>
<keyword evidence="4" id="KW-1003">Cell membrane</keyword>
<evidence type="ECO:0000313" key="17">
    <source>
        <dbReference type="Proteomes" id="UP001231189"/>
    </source>
</evidence>
<dbReference type="Pfam" id="PF13855">
    <property type="entry name" value="LRR_8"/>
    <property type="match status" value="1"/>
</dbReference>
<sequence>MSGNNFTGDIPSEFGGMTQLEALDLSQNQLSGDIPEALTNLTFLGILNLCNNKLVGKIPRSGQFSTFQNSSFEGNLGLCGPPLSSPCGVSPAPPSAVHVGKSSHVDVILFLLVGLGFGVGFAAAILVRCGWISEWFVKSARALRT</sequence>
<feature type="transmembrane region" description="Helical" evidence="15">
    <location>
        <begin position="107"/>
        <end position="131"/>
    </location>
</feature>
<keyword evidence="7 15" id="KW-0812">Transmembrane</keyword>
<evidence type="ECO:0000256" key="14">
    <source>
        <dbReference type="ARBA" id="ARBA00037847"/>
    </source>
</evidence>
<evidence type="ECO:0000256" key="7">
    <source>
        <dbReference type="ARBA" id="ARBA00022692"/>
    </source>
</evidence>
<dbReference type="PRINTS" id="PR00019">
    <property type="entry name" value="LEURICHRPT"/>
</dbReference>
<keyword evidence="17" id="KW-1185">Reference proteome</keyword>
<keyword evidence="8" id="KW-0732">Signal</keyword>
<keyword evidence="11 15" id="KW-0472">Membrane</keyword>
<evidence type="ECO:0000256" key="13">
    <source>
        <dbReference type="ARBA" id="ARBA00023180"/>
    </source>
</evidence>
<keyword evidence="10 15" id="KW-1133">Transmembrane helix</keyword>
<name>A0AAD8SNU0_LOLMU</name>
<evidence type="ECO:0000256" key="5">
    <source>
        <dbReference type="ARBA" id="ARBA00022553"/>
    </source>
</evidence>
<dbReference type="Proteomes" id="UP001231189">
    <property type="component" value="Unassembled WGS sequence"/>
</dbReference>
<gene>
    <name evidence="16" type="ORF">QYE76_049031</name>
</gene>
<dbReference type="PROSITE" id="PS51450">
    <property type="entry name" value="LRR"/>
    <property type="match status" value="1"/>
</dbReference>
<evidence type="ECO:0000256" key="12">
    <source>
        <dbReference type="ARBA" id="ARBA00023170"/>
    </source>
</evidence>
<organism evidence="16 17">
    <name type="scientific">Lolium multiflorum</name>
    <name type="common">Italian ryegrass</name>
    <name type="synonym">Lolium perenne subsp. multiflorum</name>
    <dbReference type="NCBI Taxonomy" id="4521"/>
    <lineage>
        <taxon>Eukaryota</taxon>
        <taxon>Viridiplantae</taxon>
        <taxon>Streptophyta</taxon>
        <taxon>Embryophyta</taxon>
        <taxon>Tracheophyta</taxon>
        <taxon>Spermatophyta</taxon>
        <taxon>Magnoliopsida</taxon>
        <taxon>Liliopsida</taxon>
        <taxon>Poales</taxon>
        <taxon>Poaceae</taxon>
        <taxon>BOP clade</taxon>
        <taxon>Pooideae</taxon>
        <taxon>Poodae</taxon>
        <taxon>Poeae</taxon>
        <taxon>Poeae Chloroplast Group 2 (Poeae type)</taxon>
        <taxon>Loliodinae</taxon>
        <taxon>Loliinae</taxon>
        <taxon>Lolium</taxon>
    </lineage>
</organism>
<evidence type="ECO:0000256" key="8">
    <source>
        <dbReference type="ARBA" id="ARBA00022729"/>
    </source>
</evidence>
<keyword evidence="12" id="KW-0675">Receptor</keyword>
<evidence type="ECO:0000256" key="2">
    <source>
        <dbReference type="ARBA" id="ARBA00004479"/>
    </source>
</evidence>
<evidence type="ECO:0000256" key="15">
    <source>
        <dbReference type="SAM" id="Phobius"/>
    </source>
</evidence>